<protein>
    <submittedName>
        <fullName evidence="1">Uncharacterized protein</fullName>
    </submittedName>
</protein>
<sequence length="50" mass="5707">MARRPDVGIGIKHRAKLRVLESQSVNYEARMRTPRSFKPSSALLLSTEHD</sequence>
<name>A0AAV1SBE9_9ROSI</name>
<evidence type="ECO:0000313" key="1">
    <source>
        <dbReference type="EMBL" id="CAK7348749.1"/>
    </source>
</evidence>
<dbReference type="AlphaFoldDB" id="A0AAV1SBE9"/>
<reference evidence="1 2" key="1">
    <citation type="submission" date="2024-01" db="EMBL/GenBank/DDBJ databases">
        <authorList>
            <person name="Waweru B."/>
        </authorList>
    </citation>
    <scope>NUCLEOTIDE SEQUENCE [LARGE SCALE GENOMIC DNA]</scope>
</reference>
<keyword evidence="2" id="KW-1185">Reference proteome</keyword>
<organism evidence="1 2">
    <name type="scientific">Dovyalis caffra</name>
    <dbReference type="NCBI Taxonomy" id="77055"/>
    <lineage>
        <taxon>Eukaryota</taxon>
        <taxon>Viridiplantae</taxon>
        <taxon>Streptophyta</taxon>
        <taxon>Embryophyta</taxon>
        <taxon>Tracheophyta</taxon>
        <taxon>Spermatophyta</taxon>
        <taxon>Magnoliopsida</taxon>
        <taxon>eudicotyledons</taxon>
        <taxon>Gunneridae</taxon>
        <taxon>Pentapetalae</taxon>
        <taxon>rosids</taxon>
        <taxon>fabids</taxon>
        <taxon>Malpighiales</taxon>
        <taxon>Salicaceae</taxon>
        <taxon>Flacourtieae</taxon>
        <taxon>Dovyalis</taxon>
    </lineage>
</organism>
<comment type="caution">
    <text evidence="1">The sequence shown here is derived from an EMBL/GenBank/DDBJ whole genome shotgun (WGS) entry which is preliminary data.</text>
</comment>
<evidence type="ECO:0000313" key="2">
    <source>
        <dbReference type="Proteomes" id="UP001314170"/>
    </source>
</evidence>
<gene>
    <name evidence="1" type="ORF">DCAF_LOCUS21455</name>
</gene>
<accession>A0AAV1SBE9</accession>
<dbReference type="Proteomes" id="UP001314170">
    <property type="component" value="Unassembled WGS sequence"/>
</dbReference>
<dbReference type="EMBL" id="CAWUPB010001173">
    <property type="protein sequence ID" value="CAK7348749.1"/>
    <property type="molecule type" value="Genomic_DNA"/>
</dbReference>
<proteinExistence type="predicted"/>